<evidence type="ECO:0000313" key="2">
    <source>
        <dbReference type="EMBL" id="KAK0747806.1"/>
    </source>
</evidence>
<dbReference type="AlphaFoldDB" id="A0AA40EYF1"/>
<keyword evidence="3" id="KW-1185">Reference proteome</keyword>
<evidence type="ECO:0000256" key="1">
    <source>
        <dbReference type="SAM" id="MobiDB-lite"/>
    </source>
</evidence>
<protein>
    <submittedName>
        <fullName evidence="2">Uncharacterized protein</fullName>
    </submittedName>
</protein>
<reference evidence="2" key="1">
    <citation type="submission" date="2023-06" db="EMBL/GenBank/DDBJ databases">
        <title>Genome-scale phylogeny and comparative genomics of the fungal order Sordariales.</title>
        <authorList>
            <consortium name="Lawrence Berkeley National Laboratory"/>
            <person name="Hensen N."/>
            <person name="Bonometti L."/>
            <person name="Westerberg I."/>
            <person name="Brannstrom I.O."/>
            <person name="Guillou S."/>
            <person name="Cros-Aarteil S."/>
            <person name="Calhoun S."/>
            <person name="Haridas S."/>
            <person name="Kuo A."/>
            <person name="Mondo S."/>
            <person name="Pangilinan J."/>
            <person name="Riley R."/>
            <person name="Labutti K."/>
            <person name="Andreopoulos B."/>
            <person name="Lipzen A."/>
            <person name="Chen C."/>
            <person name="Yanf M."/>
            <person name="Daum C."/>
            <person name="Ng V."/>
            <person name="Clum A."/>
            <person name="Steindorff A."/>
            <person name="Ohm R."/>
            <person name="Martin F."/>
            <person name="Silar P."/>
            <person name="Natvig D."/>
            <person name="Lalanne C."/>
            <person name="Gautier V."/>
            <person name="Ament-Velasquez S.L."/>
            <person name="Kruys A."/>
            <person name="Hutchinson M.I."/>
            <person name="Powell A.J."/>
            <person name="Barry K."/>
            <person name="Miller A.N."/>
            <person name="Grigoriev I.V."/>
            <person name="Debuchy R."/>
            <person name="Gladieux P."/>
            <person name="Thoren M.H."/>
            <person name="Johannesson H."/>
        </authorList>
    </citation>
    <scope>NUCLEOTIDE SEQUENCE</scope>
    <source>
        <strain evidence="2">CBS 540.89</strain>
    </source>
</reference>
<gene>
    <name evidence="2" type="ORF">B0T21DRAFT_388811</name>
</gene>
<name>A0AA40EYF1_9PEZI</name>
<dbReference type="EMBL" id="JAUKTV010000001">
    <property type="protein sequence ID" value="KAK0747806.1"/>
    <property type="molecule type" value="Genomic_DNA"/>
</dbReference>
<evidence type="ECO:0000313" key="3">
    <source>
        <dbReference type="Proteomes" id="UP001172159"/>
    </source>
</evidence>
<dbReference type="Proteomes" id="UP001172159">
    <property type="component" value="Unassembled WGS sequence"/>
</dbReference>
<feature type="region of interest" description="Disordered" evidence="1">
    <location>
        <begin position="245"/>
        <end position="274"/>
    </location>
</feature>
<comment type="caution">
    <text evidence="2">The sequence shown here is derived from an EMBL/GenBank/DDBJ whole genome shotgun (WGS) entry which is preliminary data.</text>
</comment>
<sequence length="274" mass="29338">MMPSLRRRRPGRAGRPLASVMDAGDGKRPEQQATFRPGVACVNSILGLWLYCCKRAFQPRRAMDASRKIQLSETIPAESAGERSVPVQDSGFTSLRHTSSGKQIGWLGAETEVREPFPCLAVGGEGRKAGRPDRSVTNRKQQLVARQGQGTLGCLAGAHRVEKGKTICAQPLETPTSERTTLDKSGLALGSAGDGSAAPMLGNATRLVESLKHNKEEAEMPPARQRALVKSRRSTGVYVLELGVPDTGAGTMETPVRGATWLGQDPNRWSGAAE</sequence>
<organism evidence="2 3">
    <name type="scientific">Apiosordaria backusii</name>
    <dbReference type="NCBI Taxonomy" id="314023"/>
    <lineage>
        <taxon>Eukaryota</taxon>
        <taxon>Fungi</taxon>
        <taxon>Dikarya</taxon>
        <taxon>Ascomycota</taxon>
        <taxon>Pezizomycotina</taxon>
        <taxon>Sordariomycetes</taxon>
        <taxon>Sordariomycetidae</taxon>
        <taxon>Sordariales</taxon>
        <taxon>Lasiosphaeriaceae</taxon>
        <taxon>Apiosordaria</taxon>
    </lineage>
</organism>
<proteinExistence type="predicted"/>
<feature type="region of interest" description="Disordered" evidence="1">
    <location>
        <begin position="1"/>
        <end position="31"/>
    </location>
</feature>
<feature type="compositionally biased region" description="Basic residues" evidence="1">
    <location>
        <begin position="1"/>
        <end position="12"/>
    </location>
</feature>
<accession>A0AA40EYF1</accession>